<dbReference type="EMBL" id="JRYR02000001">
    <property type="protein sequence ID" value="OHX66603.1"/>
    <property type="molecule type" value="Genomic_DNA"/>
</dbReference>
<keyword evidence="3 8" id="KW-0732">Signal</keyword>
<comment type="similarity">
    <text evidence="1">Belongs to the glycosyl hydrolase 43 family.</text>
</comment>
<dbReference type="Pfam" id="PF04616">
    <property type="entry name" value="Glyco_hydro_43"/>
    <property type="match status" value="1"/>
</dbReference>
<keyword evidence="6" id="KW-0326">Glycosidase</keyword>
<dbReference type="PANTHER" id="PTHR43772">
    <property type="entry name" value="ENDO-1,4-BETA-XYLANASE"/>
    <property type="match status" value="1"/>
</dbReference>
<keyword evidence="5" id="KW-0119">Carbohydrate metabolism</keyword>
<gene>
    <name evidence="10" type="ORF">NH26_09645</name>
</gene>
<keyword evidence="2" id="KW-0858">Xylan degradation</keyword>
<dbReference type="SUPFAM" id="SSF75005">
    <property type="entry name" value="Arabinanase/levansucrase/invertase"/>
    <property type="match status" value="1"/>
</dbReference>
<feature type="site" description="Important for catalytic activity, responsible for pKa modulation of the active site Glu and correct orientation of both the proton donor and substrate" evidence="7">
    <location>
        <position position="157"/>
    </location>
</feature>
<evidence type="ECO:0000256" key="8">
    <source>
        <dbReference type="SAM" id="SignalP"/>
    </source>
</evidence>
<proteinExistence type="inferred from homology"/>
<dbReference type="InterPro" id="IPR023296">
    <property type="entry name" value="Glyco_hydro_beta-prop_sf"/>
</dbReference>
<dbReference type="STRING" id="915059.NH26_09645"/>
<feature type="signal peptide" evidence="8">
    <location>
        <begin position="1"/>
        <end position="23"/>
    </location>
</feature>
<evidence type="ECO:0000313" key="10">
    <source>
        <dbReference type="EMBL" id="OHX66603.1"/>
    </source>
</evidence>
<dbReference type="InterPro" id="IPR052176">
    <property type="entry name" value="Glycosyl_Hydrlase_43_Enz"/>
</dbReference>
<dbReference type="PROSITE" id="PS51175">
    <property type="entry name" value="CBM6"/>
    <property type="match status" value="1"/>
</dbReference>
<dbReference type="AlphaFoldDB" id="A0A1S1Z093"/>
<evidence type="ECO:0000259" key="9">
    <source>
        <dbReference type="PROSITE" id="PS51175"/>
    </source>
</evidence>
<name>A0A1S1Z093_FLAPC</name>
<dbReference type="Gene3D" id="2.60.120.260">
    <property type="entry name" value="Galactose-binding domain-like"/>
    <property type="match status" value="2"/>
</dbReference>
<dbReference type="InterPro" id="IPR005084">
    <property type="entry name" value="CBM6"/>
</dbReference>
<dbReference type="GO" id="GO:0045493">
    <property type="term" value="P:xylan catabolic process"/>
    <property type="evidence" value="ECO:0007669"/>
    <property type="project" value="UniProtKB-KW"/>
</dbReference>
<dbReference type="Proteomes" id="UP000179797">
    <property type="component" value="Unassembled WGS sequence"/>
</dbReference>
<evidence type="ECO:0000256" key="1">
    <source>
        <dbReference type="ARBA" id="ARBA00009865"/>
    </source>
</evidence>
<dbReference type="Pfam" id="PF03422">
    <property type="entry name" value="CBM_6"/>
    <property type="match status" value="1"/>
</dbReference>
<sequence>MMKLNFKRVFFLIGFWLSLQGQAQNPLVTHRFSADPTARVMNDTLFVFPSSDTTCAQIKGNNGFCMPDYHVYSTTDLTTWKDHGEILSHNTVPWVEENSYGMWAPDCIEKDGKYYFYFPAMPKDKSAFRRIGVAVADTPTGPYTPENSYIEGIEGIDPNVFIDDDGSIFLYFGGGENLFFVELNQDMKSIKTKPQKVQGLPSKYKEGPFVFKRNDKYYFTFPHAPGPAEEISYAVGDSPRGPFEYKGKVLEHWKDGCWTNHHSFVEYKNEWLLFYHHMDISGNKHRRSMCADRIFFDENGDIPEIKATQRGIAKLFAKDPIQLDKYSVLENATVVKTDAPEPNWVVKRISNKTKLTINDINFEKSKFEQIALFVSATQKAQIDVFANSKKIAEISVPKMKEGEWRAIKAPLEFTPKGMQNLSFKFSRDTEFLSLDWMQCLTKNQVLLSKSYDVELFNHLNQRIVWEGSKGKVYSLKEFQALTPHLLEENKQQADLHINGKKVVSLDDVKKGDVISFSSDKSRKIYNAFDGIEAVNFSDQEGVMVEACKLGGKNVGYIENGDYLIFNNLKFHHVPQKVTIGVATPNTGGVVEIRKENLDGELIASINIQKTGGWQNWSSVTENVSSEIKDNEKIYLVFKGSKGFLMNIKDVRFE</sequence>
<evidence type="ECO:0000256" key="6">
    <source>
        <dbReference type="ARBA" id="ARBA00023295"/>
    </source>
</evidence>
<dbReference type="GO" id="GO:0030246">
    <property type="term" value="F:carbohydrate binding"/>
    <property type="evidence" value="ECO:0007669"/>
    <property type="project" value="InterPro"/>
</dbReference>
<dbReference type="PANTHER" id="PTHR43772:SF2">
    <property type="entry name" value="PUTATIVE (AFU_ORTHOLOGUE AFUA_2G04480)-RELATED"/>
    <property type="match status" value="1"/>
</dbReference>
<keyword evidence="11" id="KW-1185">Reference proteome</keyword>
<evidence type="ECO:0000313" key="11">
    <source>
        <dbReference type="Proteomes" id="UP000179797"/>
    </source>
</evidence>
<evidence type="ECO:0000256" key="2">
    <source>
        <dbReference type="ARBA" id="ARBA00022651"/>
    </source>
</evidence>
<dbReference type="GO" id="GO:0004553">
    <property type="term" value="F:hydrolase activity, hydrolyzing O-glycosyl compounds"/>
    <property type="evidence" value="ECO:0007669"/>
    <property type="project" value="InterPro"/>
</dbReference>
<reference evidence="10 11" key="1">
    <citation type="journal article" date="2012" name="Int. J. Syst. Evol. Microbiol.">
        <title>Flammeovirga pacifica sp. nov., isolated from deep-sea sediment.</title>
        <authorList>
            <person name="Xu H."/>
            <person name="Fu Y."/>
            <person name="Yang N."/>
            <person name="Ding Z."/>
            <person name="Lai Q."/>
            <person name="Zeng R."/>
        </authorList>
    </citation>
    <scope>NUCLEOTIDE SEQUENCE [LARGE SCALE GENOMIC DNA]</scope>
    <source>
        <strain evidence="11">DSM 24597 / LMG 26175 / WPAGA1</strain>
    </source>
</reference>
<evidence type="ECO:0000256" key="4">
    <source>
        <dbReference type="ARBA" id="ARBA00022801"/>
    </source>
</evidence>
<dbReference type="InterPro" id="IPR008979">
    <property type="entry name" value="Galactose-bd-like_sf"/>
</dbReference>
<protein>
    <recommendedName>
        <fullName evidence="9">CBM6 domain-containing protein</fullName>
    </recommendedName>
</protein>
<feature type="domain" description="CBM6" evidence="9">
    <location>
        <begin position="529"/>
        <end position="653"/>
    </location>
</feature>
<feature type="chain" id="PRO_5010262215" description="CBM6 domain-containing protein" evidence="8">
    <location>
        <begin position="24"/>
        <end position="653"/>
    </location>
</feature>
<dbReference type="CDD" id="cd08990">
    <property type="entry name" value="GH43_AXH_like"/>
    <property type="match status" value="1"/>
</dbReference>
<evidence type="ECO:0000256" key="7">
    <source>
        <dbReference type="PIRSR" id="PIRSR606710-2"/>
    </source>
</evidence>
<dbReference type="SUPFAM" id="SSF49785">
    <property type="entry name" value="Galactose-binding domain-like"/>
    <property type="match status" value="1"/>
</dbReference>
<organism evidence="10 11">
    <name type="scientific">Flammeovirga pacifica</name>
    <dbReference type="NCBI Taxonomy" id="915059"/>
    <lineage>
        <taxon>Bacteria</taxon>
        <taxon>Pseudomonadati</taxon>
        <taxon>Bacteroidota</taxon>
        <taxon>Cytophagia</taxon>
        <taxon>Cytophagales</taxon>
        <taxon>Flammeovirgaceae</taxon>
        <taxon>Flammeovirga</taxon>
    </lineage>
</organism>
<dbReference type="Gene3D" id="2.115.10.20">
    <property type="entry name" value="Glycosyl hydrolase domain, family 43"/>
    <property type="match status" value="1"/>
</dbReference>
<keyword evidence="4" id="KW-0378">Hydrolase</keyword>
<dbReference type="InterPro" id="IPR006584">
    <property type="entry name" value="Cellulose-bd_IV"/>
</dbReference>
<keyword evidence="2" id="KW-0624">Polysaccharide degradation</keyword>
<dbReference type="InterPro" id="IPR006710">
    <property type="entry name" value="Glyco_hydro_43"/>
</dbReference>
<comment type="caution">
    <text evidence="10">The sequence shown here is derived from an EMBL/GenBank/DDBJ whole genome shotgun (WGS) entry which is preliminary data.</text>
</comment>
<accession>A0A1S1Z093</accession>
<dbReference type="SMART" id="SM00606">
    <property type="entry name" value="CBD_IV"/>
    <property type="match status" value="1"/>
</dbReference>
<evidence type="ECO:0000256" key="3">
    <source>
        <dbReference type="ARBA" id="ARBA00022729"/>
    </source>
</evidence>
<dbReference type="CDD" id="cd04084">
    <property type="entry name" value="CBM6_xylanase-like"/>
    <property type="match status" value="1"/>
</dbReference>
<evidence type="ECO:0000256" key="5">
    <source>
        <dbReference type="ARBA" id="ARBA00023277"/>
    </source>
</evidence>